<reference evidence="1 2" key="1">
    <citation type="submission" date="2019-07" db="EMBL/GenBank/DDBJ databases">
        <title>Genome sequencing of lignin-degrading bacterial isolates.</title>
        <authorList>
            <person name="Gladden J."/>
        </authorList>
    </citation>
    <scope>NUCLEOTIDE SEQUENCE [LARGE SCALE GENOMIC DNA]</scope>
    <source>
        <strain evidence="1 2">J11</strain>
    </source>
</reference>
<name>A0A562BNC4_9BURK</name>
<gene>
    <name evidence="1" type="ORF">L602_000200001170</name>
</gene>
<organism evidence="1 2">
    <name type="scientific">Cupriavidus gilardii J11</name>
    <dbReference type="NCBI Taxonomy" id="936133"/>
    <lineage>
        <taxon>Bacteria</taxon>
        <taxon>Pseudomonadati</taxon>
        <taxon>Pseudomonadota</taxon>
        <taxon>Betaproteobacteria</taxon>
        <taxon>Burkholderiales</taxon>
        <taxon>Burkholderiaceae</taxon>
        <taxon>Cupriavidus</taxon>
    </lineage>
</organism>
<keyword evidence="2" id="KW-1185">Reference proteome</keyword>
<accession>A0A562BNC4</accession>
<proteinExistence type="predicted"/>
<protein>
    <submittedName>
        <fullName evidence="1">Uncharacterized protein</fullName>
    </submittedName>
</protein>
<sequence length="79" mass="9166">MITNEISDIANRQLGLRDHARCQRRCRADRREAARRIGRIVERFDTARRRLTEGYANVPEETGMAEIDAAVEELRRARG</sequence>
<evidence type="ECO:0000313" key="1">
    <source>
        <dbReference type="EMBL" id="TWG86716.1"/>
    </source>
</evidence>
<dbReference type="AlphaFoldDB" id="A0A562BNC4"/>
<dbReference type="EMBL" id="VLJN01000012">
    <property type="protein sequence ID" value="TWG86716.1"/>
    <property type="molecule type" value="Genomic_DNA"/>
</dbReference>
<evidence type="ECO:0000313" key="2">
    <source>
        <dbReference type="Proteomes" id="UP000318141"/>
    </source>
</evidence>
<dbReference type="OrthoDB" id="9810334at2"/>
<comment type="caution">
    <text evidence="1">The sequence shown here is derived from an EMBL/GenBank/DDBJ whole genome shotgun (WGS) entry which is preliminary data.</text>
</comment>
<dbReference type="Proteomes" id="UP000318141">
    <property type="component" value="Unassembled WGS sequence"/>
</dbReference>